<evidence type="ECO:0000256" key="9">
    <source>
        <dbReference type="SAM" id="Phobius"/>
    </source>
</evidence>
<evidence type="ECO:0000313" key="13">
    <source>
        <dbReference type="Proteomes" id="UP001244341"/>
    </source>
</evidence>
<evidence type="ECO:0000256" key="7">
    <source>
        <dbReference type="ARBA" id="ARBA00022989"/>
    </source>
</evidence>
<evidence type="ECO:0000256" key="1">
    <source>
        <dbReference type="ARBA" id="ARBA00004430"/>
    </source>
</evidence>
<keyword evidence="8 9" id="KW-0472">Membrane</keyword>
<evidence type="ECO:0000313" key="12">
    <source>
        <dbReference type="EMBL" id="WIA11655.1"/>
    </source>
</evidence>
<feature type="transmembrane region" description="Helical" evidence="9">
    <location>
        <begin position="174"/>
        <end position="197"/>
    </location>
</feature>
<dbReference type="InterPro" id="IPR003593">
    <property type="entry name" value="AAA+_ATPase"/>
</dbReference>
<dbReference type="Proteomes" id="UP001244341">
    <property type="component" value="Chromosome 3b"/>
</dbReference>
<dbReference type="EMBL" id="CP126210">
    <property type="protein sequence ID" value="WIA11655.1"/>
    <property type="molecule type" value="Genomic_DNA"/>
</dbReference>
<protein>
    <recommendedName>
        <fullName evidence="14">ABC transporter domain-containing protein</fullName>
    </recommendedName>
</protein>
<dbReference type="PANTHER" id="PTHR11384">
    <property type="entry name" value="ATP-BINDING CASSETTE, SUB-FAMILY D MEMBER"/>
    <property type="match status" value="1"/>
</dbReference>
<dbReference type="InterPro" id="IPR050835">
    <property type="entry name" value="ABC_transporter_sub-D"/>
</dbReference>
<dbReference type="SMART" id="SM00382">
    <property type="entry name" value="AAA"/>
    <property type="match status" value="1"/>
</dbReference>
<dbReference type="InterPro" id="IPR017871">
    <property type="entry name" value="ABC_transporter-like_CS"/>
</dbReference>
<dbReference type="PROSITE" id="PS50893">
    <property type="entry name" value="ABC_TRANSPORTER_2"/>
    <property type="match status" value="1"/>
</dbReference>
<name>A0ABY8TRE1_TETOB</name>
<dbReference type="PANTHER" id="PTHR11384:SF55">
    <property type="entry name" value="ATP-BINDING CASSETTE TRANSPORTER"/>
    <property type="match status" value="1"/>
</dbReference>
<feature type="domain" description="ABC transmembrane type-1" evidence="11">
    <location>
        <begin position="39"/>
        <end position="318"/>
    </location>
</feature>
<keyword evidence="4 9" id="KW-0812">Transmembrane</keyword>
<feature type="transmembrane region" description="Helical" evidence="9">
    <location>
        <begin position="77"/>
        <end position="97"/>
    </location>
</feature>
<sequence>MGVSHQPKLKLVDALPIWWRIARQWFTGSAKWQACAYVLGCAVLACLTTWLAVQISYAQKHFSTGLAEKDQVAWKAAVWEFVGIICIAAPLKALAFYTEKCMIATWRAALSEALITAYTSNSGASACVDNPDQRITNDVANYVSTSVTLVALLGKKALNCAAFAGVLWSISPRLVLFLLGYAFLGTFGTAAVFGRALTSLQQRILKLEADLRFGLVRLRENAEAIAFYGGDAREAADLRQRLAAMLLVLLRRISWLGCYELWVTAYSYATILLPSLVLAPEYFQGKVPFGTLTQASYAFQVLEGALGLILAKLDEFSSLAAETARLDGLLTALEAADVDAGGSGSVQGFEQPVAGAVGLLGGLGAGLRAGGLGSKRKKGPGKSEAGFCAEELSAWVPGRHHMPTCVCAELSFSIAPGESLLVLGPSGCGKSSLLRVIAGLWTVGSGTVRGPPPNTLFFLPQKPFMPLGSLRQQLLFDSGLDTELDWSAVLSLGEQQRVALVRLLYHKPQLAFLDEATSALDPKSEAVVYGLVRQACSSYLSTAYTDPDQLARFIAVRDAMNTRSPYWRAATSKWTCPTPPGNSDSTCDPCGRETEGNWYHMHCRGQSTGWGESGNGVIDGMVTSSHITSEKVNGPVPKEFCLLNHLREFDFGGREGLGYLTGPIPNWIDNCFPLIEELDLSNNRLTGTLPEYLAKMPRLTEAKFEHNNLVGTIPEAYGTMARGVRRFQVDHNHMSGTIPASFARSAQNLTQFHIAGNDFSGNLSMLLAGHLTTVLVQDNPKLCGMVPANVRYAKNYNPSNTNLGKPCPSS</sequence>
<proteinExistence type="inferred from homology"/>
<dbReference type="InterPro" id="IPR032675">
    <property type="entry name" value="LRR_dom_sf"/>
</dbReference>
<feature type="transmembrane region" description="Helical" evidence="9">
    <location>
        <begin position="34"/>
        <end position="57"/>
    </location>
</feature>
<feature type="domain" description="ABC transporter" evidence="10">
    <location>
        <begin position="387"/>
        <end position="599"/>
    </location>
</feature>
<evidence type="ECO:0000256" key="2">
    <source>
        <dbReference type="ARBA" id="ARBA00008575"/>
    </source>
</evidence>
<comment type="similarity">
    <text evidence="2">Belongs to the ABC transporter superfamily. ABCD family. Peroxisomal fatty acyl CoA transporter (TC 3.A.1.203) subfamily.</text>
</comment>
<evidence type="ECO:0000256" key="4">
    <source>
        <dbReference type="ARBA" id="ARBA00022692"/>
    </source>
</evidence>
<dbReference type="SUPFAM" id="SSF52540">
    <property type="entry name" value="P-loop containing nucleoside triphosphate hydrolases"/>
    <property type="match status" value="1"/>
</dbReference>
<evidence type="ECO:0000259" key="10">
    <source>
        <dbReference type="PROSITE" id="PS50893"/>
    </source>
</evidence>
<dbReference type="SUPFAM" id="SSF90123">
    <property type="entry name" value="ABC transporter transmembrane region"/>
    <property type="match status" value="1"/>
</dbReference>
<keyword evidence="7 9" id="KW-1133">Transmembrane helix</keyword>
<keyword evidence="5" id="KW-0547">Nucleotide-binding</keyword>
<dbReference type="PROSITE" id="PS00211">
    <property type="entry name" value="ABC_TRANSPORTER_1"/>
    <property type="match status" value="1"/>
</dbReference>
<comment type="subcellular location">
    <subcellularLocation>
        <location evidence="1">Cytoplasm</location>
        <location evidence="1">Cytoskeleton</location>
        <location evidence="1">Cilium axoneme</location>
    </subcellularLocation>
</comment>
<dbReference type="Pfam" id="PF06472">
    <property type="entry name" value="ABC_membrane_2"/>
    <property type="match status" value="1"/>
</dbReference>
<keyword evidence="6" id="KW-0067">ATP-binding</keyword>
<organism evidence="12 13">
    <name type="scientific">Tetradesmus obliquus</name>
    <name type="common">Green alga</name>
    <name type="synonym">Acutodesmus obliquus</name>
    <dbReference type="NCBI Taxonomy" id="3088"/>
    <lineage>
        <taxon>Eukaryota</taxon>
        <taxon>Viridiplantae</taxon>
        <taxon>Chlorophyta</taxon>
        <taxon>core chlorophytes</taxon>
        <taxon>Chlorophyceae</taxon>
        <taxon>CS clade</taxon>
        <taxon>Sphaeropleales</taxon>
        <taxon>Scenedesmaceae</taxon>
        <taxon>Tetradesmus</taxon>
    </lineage>
</organism>
<keyword evidence="13" id="KW-1185">Reference proteome</keyword>
<dbReference type="PROSITE" id="PS50929">
    <property type="entry name" value="ABC_TM1F"/>
    <property type="match status" value="1"/>
</dbReference>
<evidence type="ECO:0000259" key="11">
    <source>
        <dbReference type="PROSITE" id="PS50929"/>
    </source>
</evidence>
<dbReference type="InterPro" id="IPR003439">
    <property type="entry name" value="ABC_transporter-like_ATP-bd"/>
</dbReference>
<dbReference type="Gene3D" id="3.80.10.10">
    <property type="entry name" value="Ribonuclease Inhibitor"/>
    <property type="match status" value="1"/>
</dbReference>
<dbReference type="InterPro" id="IPR011527">
    <property type="entry name" value="ABC1_TM_dom"/>
</dbReference>
<accession>A0ABY8TRE1</accession>
<evidence type="ECO:0000256" key="8">
    <source>
        <dbReference type="ARBA" id="ARBA00023136"/>
    </source>
</evidence>
<dbReference type="InterPro" id="IPR036640">
    <property type="entry name" value="ABC1_TM_sf"/>
</dbReference>
<evidence type="ECO:0000256" key="3">
    <source>
        <dbReference type="ARBA" id="ARBA00022448"/>
    </source>
</evidence>
<dbReference type="CDD" id="cd03223">
    <property type="entry name" value="ABCD_peroxisomal_ALDP"/>
    <property type="match status" value="1"/>
</dbReference>
<evidence type="ECO:0000256" key="6">
    <source>
        <dbReference type="ARBA" id="ARBA00022840"/>
    </source>
</evidence>
<dbReference type="Gene3D" id="1.20.1560.10">
    <property type="entry name" value="ABC transporter type 1, transmembrane domain"/>
    <property type="match status" value="1"/>
</dbReference>
<keyword evidence="3" id="KW-0813">Transport</keyword>
<evidence type="ECO:0000256" key="5">
    <source>
        <dbReference type="ARBA" id="ARBA00022741"/>
    </source>
</evidence>
<gene>
    <name evidence="12" type="ORF">OEZ85_011756</name>
</gene>
<reference evidence="12 13" key="1">
    <citation type="submission" date="2023-05" db="EMBL/GenBank/DDBJ databases">
        <title>A 100% complete, gapless, phased diploid assembly of the Scenedesmus obliquus UTEX 3031 genome.</title>
        <authorList>
            <person name="Biondi T.C."/>
            <person name="Hanschen E.R."/>
            <person name="Kwon T."/>
            <person name="Eng W."/>
            <person name="Kruse C.P.S."/>
            <person name="Koehler S.I."/>
            <person name="Kunde Y."/>
            <person name="Gleasner C.D."/>
            <person name="You Mak K.T."/>
            <person name="Polle J."/>
            <person name="Hovde B.T."/>
            <person name="Starkenburg S.R."/>
        </authorList>
    </citation>
    <scope>NUCLEOTIDE SEQUENCE [LARGE SCALE GENOMIC DNA]</scope>
    <source>
        <strain evidence="12 13">DOE0152z</strain>
    </source>
</reference>
<dbReference type="Gene3D" id="3.40.50.300">
    <property type="entry name" value="P-loop containing nucleotide triphosphate hydrolases"/>
    <property type="match status" value="2"/>
</dbReference>
<dbReference type="Pfam" id="PF00560">
    <property type="entry name" value="LRR_1"/>
    <property type="match status" value="1"/>
</dbReference>
<dbReference type="Pfam" id="PF00005">
    <property type="entry name" value="ABC_tran"/>
    <property type="match status" value="2"/>
</dbReference>
<dbReference type="InterPro" id="IPR001611">
    <property type="entry name" value="Leu-rich_rpt"/>
</dbReference>
<dbReference type="InterPro" id="IPR027417">
    <property type="entry name" value="P-loop_NTPase"/>
</dbReference>
<dbReference type="SUPFAM" id="SSF52058">
    <property type="entry name" value="L domain-like"/>
    <property type="match status" value="1"/>
</dbReference>
<evidence type="ECO:0008006" key="14">
    <source>
        <dbReference type="Google" id="ProtNLM"/>
    </source>
</evidence>